<name>W2M299_PHYNI</name>
<accession>W2M299</accession>
<dbReference type="InterPro" id="IPR038765">
    <property type="entry name" value="Papain-like_cys_pep_sf"/>
</dbReference>
<feature type="compositionally biased region" description="Polar residues" evidence="1">
    <location>
        <begin position="182"/>
        <end position="195"/>
    </location>
</feature>
<feature type="region of interest" description="Disordered" evidence="1">
    <location>
        <begin position="267"/>
        <end position="290"/>
    </location>
</feature>
<dbReference type="AlphaFoldDB" id="W2M299"/>
<sequence length="501" mass="56029">MSTGIRFGLKQKYPSETRELVHHNAIGAVPFRLAHRFASERPVPVDDGCTRMRYSPSRNTNFNFRLGFTNQVTNWSSDMTSLKPHVNCIPAFYAALQSWREIIRNGLAQSGFYSSDATIAYDEDSGPGDDVDGGLDSDTVSEIEPTGLIDTMSMIREMEQHKHARSVSKAEAQHNHQHSSDAKLNSHSSGKTSCPTIKTLTQTWKPKSEPIETDLALHKPNNLATKAVVKPKNLLTKAAVKPKNDKIELLQLPKAKSQHNQCKILKQAQGEKNKRPKPSFFANNSDSEHSEGSTKEIITFFSGGSPKFIRMNEFYNVCVKCEAWFDDMTWLLSIKWVNMLDTPELFDEETDSDQLLPSEAGAKYEELAKGTTNILRGTCLASEFRLTSGECSIKVDNMVGSLARDRMLNDLIIDFCIRYICSTLGDCYAMSSFAPTMGWPNPPKTRISTFHYVVLPVHLSGFTGELSSLDLLISKNSLASRHITTTRCAAKTIDLQWKLFI</sequence>
<feature type="compositionally biased region" description="Basic and acidic residues" evidence="1">
    <location>
        <begin position="171"/>
        <end position="181"/>
    </location>
</feature>
<dbReference type="EMBL" id="KI697046">
    <property type="protein sequence ID" value="ETM30517.1"/>
    <property type="molecule type" value="Genomic_DNA"/>
</dbReference>
<dbReference type="VEuPathDB" id="FungiDB:PPTG_11189"/>
<reference evidence="2" key="1">
    <citation type="submission" date="2013-11" db="EMBL/GenBank/DDBJ databases">
        <title>The Genome Sequence of Phytophthora parasitica IAC_01/95.</title>
        <authorList>
            <consortium name="The Broad Institute Genomics Platform"/>
            <person name="Russ C."/>
            <person name="Tyler B."/>
            <person name="Panabieres F."/>
            <person name="Shan W."/>
            <person name="Tripathy S."/>
            <person name="Grunwald N."/>
            <person name="Machado M."/>
            <person name="Johnson C.S."/>
            <person name="Arredondo F."/>
            <person name="Hong C."/>
            <person name="Coffey M."/>
            <person name="Young S.K."/>
            <person name="Zeng Q."/>
            <person name="Gargeya S."/>
            <person name="Fitzgerald M."/>
            <person name="Abouelleil A."/>
            <person name="Alvarado L."/>
            <person name="Chapman S.B."/>
            <person name="Gainer-Dewar J."/>
            <person name="Goldberg J."/>
            <person name="Griggs A."/>
            <person name="Gujja S."/>
            <person name="Hansen M."/>
            <person name="Howarth C."/>
            <person name="Imamovic A."/>
            <person name="Ireland A."/>
            <person name="Larimer J."/>
            <person name="McCowan C."/>
            <person name="Murphy C."/>
            <person name="Pearson M."/>
            <person name="Poon T.W."/>
            <person name="Priest M."/>
            <person name="Roberts A."/>
            <person name="Saif S."/>
            <person name="Shea T."/>
            <person name="Sykes S."/>
            <person name="Wortman J."/>
            <person name="Nusbaum C."/>
            <person name="Birren B."/>
        </authorList>
    </citation>
    <scope>NUCLEOTIDE SEQUENCE [LARGE SCALE GENOMIC DNA]</scope>
    <source>
        <strain evidence="2">IAC_01/95</strain>
    </source>
</reference>
<evidence type="ECO:0000256" key="1">
    <source>
        <dbReference type="SAM" id="MobiDB-lite"/>
    </source>
</evidence>
<gene>
    <name evidence="2" type="ORF">L914_21808</name>
</gene>
<evidence type="ECO:0000313" key="2">
    <source>
        <dbReference type="EMBL" id="ETM30517.1"/>
    </source>
</evidence>
<dbReference type="Proteomes" id="UP000054532">
    <property type="component" value="Unassembled WGS sequence"/>
</dbReference>
<organism evidence="2">
    <name type="scientific">Phytophthora nicotianae</name>
    <name type="common">Potato buckeye rot agent</name>
    <name type="synonym">Phytophthora parasitica</name>
    <dbReference type="NCBI Taxonomy" id="4792"/>
    <lineage>
        <taxon>Eukaryota</taxon>
        <taxon>Sar</taxon>
        <taxon>Stramenopiles</taxon>
        <taxon>Oomycota</taxon>
        <taxon>Peronosporomycetes</taxon>
        <taxon>Peronosporales</taxon>
        <taxon>Peronosporaceae</taxon>
        <taxon>Phytophthora</taxon>
    </lineage>
</organism>
<feature type="region of interest" description="Disordered" evidence="1">
    <location>
        <begin position="159"/>
        <end position="195"/>
    </location>
</feature>
<protein>
    <submittedName>
        <fullName evidence="2">Uncharacterized protein</fullName>
    </submittedName>
</protein>
<proteinExistence type="predicted"/>
<dbReference type="SUPFAM" id="SSF54001">
    <property type="entry name" value="Cysteine proteinases"/>
    <property type="match status" value="1"/>
</dbReference>